<evidence type="ECO:0000256" key="6">
    <source>
        <dbReference type="ARBA" id="ARBA00023303"/>
    </source>
</evidence>
<comment type="subcellular location">
    <subcellularLocation>
        <location evidence="1 10">Cell membrane</location>
        <topology evidence="1 10">Multi-pass membrane protein</topology>
    </subcellularLocation>
</comment>
<keyword evidence="12" id="KW-1185">Reference proteome</keyword>
<evidence type="ECO:0000256" key="3">
    <source>
        <dbReference type="ARBA" id="ARBA00022692"/>
    </source>
</evidence>
<comment type="function">
    <text evidence="9 10">Fluoride-specific ion channel. Important for reducing fluoride concentration in the cell, thus reducing its toxicity.</text>
</comment>
<evidence type="ECO:0000256" key="4">
    <source>
        <dbReference type="ARBA" id="ARBA00022989"/>
    </source>
</evidence>
<evidence type="ECO:0000256" key="8">
    <source>
        <dbReference type="ARBA" id="ARBA00035585"/>
    </source>
</evidence>
<dbReference type="Proteomes" id="UP001596170">
    <property type="component" value="Unassembled WGS sequence"/>
</dbReference>
<dbReference type="PANTHER" id="PTHR28259">
    <property type="entry name" value="FLUORIDE EXPORT PROTEIN 1-RELATED"/>
    <property type="match status" value="1"/>
</dbReference>
<evidence type="ECO:0000313" key="11">
    <source>
        <dbReference type="EMBL" id="MFC6041360.1"/>
    </source>
</evidence>
<feature type="transmembrane region" description="Helical" evidence="10">
    <location>
        <begin position="56"/>
        <end position="77"/>
    </location>
</feature>
<name>A0ABW1LBQ2_9BACL</name>
<keyword evidence="10" id="KW-0479">Metal-binding</keyword>
<keyword evidence="5 10" id="KW-0472">Membrane</keyword>
<proteinExistence type="inferred from homology"/>
<comment type="caution">
    <text evidence="11">The sequence shown here is derived from an EMBL/GenBank/DDBJ whole genome shotgun (WGS) entry which is preliminary data.</text>
</comment>
<dbReference type="HAMAP" id="MF_00454">
    <property type="entry name" value="FluC"/>
    <property type="match status" value="1"/>
</dbReference>
<evidence type="ECO:0000256" key="7">
    <source>
        <dbReference type="ARBA" id="ARBA00035120"/>
    </source>
</evidence>
<feature type="binding site" evidence="10">
    <location>
        <position position="67"/>
    </location>
    <ligand>
        <name>Na(+)</name>
        <dbReference type="ChEBI" id="CHEBI:29101"/>
        <note>structural</note>
    </ligand>
</feature>
<evidence type="ECO:0000256" key="2">
    <source>
        <dbReference type="ARBA" id="ARBA00022475"/>
    </source>
</evidence>
<evidence type="ECO:0000256" key="9">
    <source>
        <dbReference type="ARBA" id="ARBA00049940"/>
    </source>
</evidence>
<keyword evidence="4 10" id="KW-1133">Transmembrane helix</keyword>
<evidence type="ECO:0000256" key="10">
    <source>
        <dbReference type="HAMAP-Rule" id="MF_00454"/>
    </source>
</evidence>
<gene>
    <name evidence="10" type="primary">fluC</name>
    <name evidence="10" type="synonym">crcB</name>
    <name evidence="11" type="ORF">ACFPYN_18295</name>
</gene>
<reference evidence="12" key="1">
    <citation type="journal article" date="2019" name="Int. J. Syst. Evol. Microbiol.">
        <title>The Global Catalogue of Microorganisms (GCM) 10K type strain sequencing project: providing services to taxonomists for standard genome sequencing and annotation.</title>
        <authorList>
            <consortium name="The Broad Institute Genomics Platform"/>
            <consortium name="The Broad Institute Genome Sequencing Center for Infectious Disease"/>
            <person name="Wu L."/>
            <person name="Ma J."/>
        </authorList>
    </citation>
    <scope>NUCLEOTIDE SEQUENCE [LARGE SCALE GENOMIC DNA]</scope>
    <source>
        <strain evidence="12">CCUG 54527</strain>
    </source>
</reference>
<keyword evidence="3 10" id="KW-0812">Transmembrane</keyword>
<protein>
    <recommendedName>
        <fullName evidence="10">Fluoride-specific ion channel FluC</fullName>
    </recommendedName>
</protein>
<keyword evidence="10" id="KW-0406">Ion transport</keyword>
<feature type="transmembrane region" description="Helical" evidence="10">
    <location>
        <begin position="31"/>
        <end position="49"/>
    </location>
</feature>
<dbReference type="EMBL" id="JBHSRI010000038">
    <property type="protein sequence ID" value="MFC6041360.1"/>
    <property type="molecule type" value="Genomic_DNA"/>
</dbReference>
<dbReference type="Pfam" id="PF02537">
    <property type="entry name" value="CRCB"/>
    <property type="match status" value="1"/>
</dbReference>
<evidence type="ECO:0000313" key="12">
    <source>
        <dbReference type="Proteomes" id="UP001596170"/>
    </source>
</evidence>
<keyword evidence="10" id="KW-0915">Sodium</keyword>
<keyword evidence="2 10" id="KW-1003">Cell membrane</keyword>
<accession>A0ABW1LBQ2</accession>
<evidence type="ECO:0000256" key="1">
    <source>
        <dbReference type="ARBA" id="ARBA00004651"/>
    </source>
</evidence>
<comment type="activity regulation">
    <text evidence="10">Na(+) is not transported, but it plays an essential structural role and its presence is essential for fluoride channel function.</text>
</comment>
<feature type="binding site" evidence="10">
    <location>
        <position position="64"/>
    </location>
    <ligand>
        <name>Na(+)</name>
        <dbReference type="ChEBI" id="CHEBI:29101"/>
        <note>structural</note>
    </ligand>
</feature>
<dbReference type="InterPro" id="IPR003691">
    <property type="entry name" value="FluC"/>
</dbReference>
<dbReference type="RefSeq" id="WP_377736241.1">
    <property type="nucleotide sequence ID" value="NZ_JBHSRI010000038.1"/>
</dbReference>
<comment type="similarity">
    <text evidence="7 10">Belongs to the fluoride channel Fluc/FEX (TC 1.A.43) family.</text>
</comment>
<sequence length="114" mass="12274">MTLLAVGLGGCFGAILRYAVSLKIQGMKGILLINGVGSFLMGLSLNLALETSWIAIFWIVGFLGAFTTFSTFAVQFVESWSKGQQRQAISYALVTLIGGFLLVTIGWWVGTALY</sequence>
<comment type="catalytic activity">
    <reaction evidence="8">
        <text>fluoride(in) = fluoride(out)</text>
        <dbReference type="Rhea" id="RHEA:76159"/>
        <dbReference type="ChEBI" id="CHEBI:17051"/>
    </reaction>
    <physiologicalReaction direction="left-to-right" evidence="8">
        <dbReference type="Rhea" id="RHEA:76160"/>
    </physiologicalReaction>
</comment>
<feature type="transmembrane region" description="Helical" evidence="10">
    <location>
        <begin position="89"/>
        <end position="109"/>
    </location>
</feature>
<organism evidence="11 12">
    <name type="scientific">Paenisporosarcina macmurdoensis</name>
    <dbReference type="NCBI Taxonomy" id="212659"/>
    <lineage>
        <taxon>Bacteria</taxon>
        <taxon>Bacillati</taxon>
        <taxon>Bacillota</taxon>
        <taxon>Bacilli</taxon>
        <taxon>Bacillales</taxon>
        <taxon>Caryophanaceae</taxon>
        <taxon>Paenisporosarcina</taxon>
    </lineage>
</organism>
<keyword evidence="6 10" id="KW-0407">Ion channel</keyword>
<evidence type="ECO:0000256" key="5">
    <source>
        <dbReference type="ARBA" id="ARBA00023136"/>
    </source>
</evidence>
<keyword evidence="10" id="KW-0813">Transport</keyword>
<dbReference type="PANTHER" id="PTHR28259:SF1">
    <property type="entry name" value="FLUORIDE EXPORT PROTEIN 1-RELATED"/>
    <property type="match status" value="1"/>
</dbReference>